<evidence type="ECO:0000313" key="6">
    <source>
        <dbReference type="EMBL" id="GAI00411.1"/>
    </source>
</evidence>
<name>X1L3E1_9ZZZZ</name>
<dbReference type="AlphaFoldDB" id="X1L3E1"/>
<dbReference type="GO" id="GO:0005737">
    <property type="term" value="C:cytoplasm"/>
    <property type="evidence" value="ECO:0007669"/>
    <property type="project" value="TreeGrafter"/>
</dbReference>
<dbReference type="PANTHER" id="PTHR42909:SF1">
    <property type="entry name" value="CARBOHYDRATE KINASE PFKB DOMAIN-CONTAINING PROTEIN"/>
    <property type="match status" value="1"/>
</dbReference>
<evidence type="ECO:0008006" key="7">
    <source>
        <dbReference type="Google" id="ProtNLM"/>
    </source>
</evidence>
<dbReference type="PANTHER" id="PTHR42909">
    <property type="entry name" value="ZGC:136858"/>
    <property type="match status" value="1"/>
</dbReference>
<dbReference type="EMBL" id="BARU01047580">
    <property type="protein sequence ID" value="GAI00411.1"/>
    <property type="molecule type" value="Genomic_DNA"/>
</dbReference>
<dbReference type="Gene3D" id="3.40.1790.10">
    <property type="entry name" value="Indigoidine synthase domain"/>
    <property type="match status" value="1"/>
</dbReference>
<evidence type="ECO:0000256" key="3">
    <source>
        <dbReference type="ARBA" id="ARBA00023211"/>
    </source>
</evidence>
<dbReference type="Pfam" id="PF04227">
    <property type="entry name" value="Indigoidine_A"/>
    <property type="match status" value="1"/>
</dbReference>
<evidence type="ECO:0000256" key="4">
    <source>
        <dbReference type="ARBA" id="ARBA00023239"/>
    </source>
</evidence>
<dbReference type="SUPFAM" id="SSF110581">
    <property type="entry name" value="Indigoidine synthase A-like"/>
    <property type="match status" value="1"/>
</dbReference>
<feature type="non-terminal residue" evidence="6">
    <location>
        <position position="79"/>
    </location>
</feature>
<keyword evidence="4" id="KW-0456">Lyase</keyword>
<proteinExistence type="predicted"/>
<sequence>MRGKRFLYFKDEVKEALESRKPVVALESTLISHGFPYPENLKVAGEMEDIVRGYGVVPATIAVIGGKIKVGLTGGELEF</sequence>
<keyword evidence="2" id="KW-0378">Hydrolase</keyword>
<keyword evidence="1" id="KW-0479">Metal-binding</keyword>
<dbReference type="GO" id="GO:0016798">
    <property type="term" value="F:hydrolase activity, acting on glycosyl bonds"/>
    <property type="evidence" value="ECO:0007669"/>
    <property type="project" value="UniProtKB-KW"/>
</dbReference>
<organism evidence="6">
    <name type="scientific">marine sediment metagenome</name>
    <dbReference type="NCBI Taxonomy" id="412755"/>
    <lineage>
        <taxon>unclassified sequences</taxon>
        <taxon>metagenomes</taxon>
        <taxon>ecological metagenomes</taxon>
    </lineage>
</organism>
<keyword evidence="3" id="KW-0464">Manganese</keyword>
<dbReference type="GO" id="GO:0004730">
    <property type="term" value="F:pseudouridylate synthase activity"/>
    <property type="evidence" value="ECO:0007669"/>
    <property type="project" value="InterPro"/>
</dbReference>
<dbReference type="GO" id="GO:0046872">
    <property type="term" value="F:metal ion binding"/>
    <property type="evidence" value="ECO:0007669"/>
    <property type="project" value="UniProtKB-KW"/>
</dbReference>
<evidence type="ECO:0000256" key="1">
    <source>
        <dbReference type="ARBA" id="ARBA00022723"/>
    </source>
</evidence>
<reference evidence="6" key="1">
    <citation type="journal article" date="2014" name="Front. Microbiol.">
        <title>High frequency of phylogenetically diverse reductive dehalogenase-homologous genes in deep subseafloor sedimentary metagenomes.</title>
        <authorList>
            <person name="Kawai M."/>
            <person name="Futagami T."/>
            <person name="Toyoda A."/>
            <person name="Takaki Y."/>
            <person name="Nishi S."/>
            <person name="Hori S."/>
            <person name="Arai W."/>
            <person name="Tsubouchi T."/>
            <person name="Morono Y."/>
            <person name="Uchiyama I."/>
            <person name="Ito T."/>
            <person name="Fujiyama A."/>
            <person name="Inagaki F."/>
            <person name="Takami H."/>
        </authorList>
    </citation>
    <scope>NUCLEOTIDE SEQUENCE</scope>
    <source>
        <strain evidence="6">Expedition CK06-06</strain>
    </source>
</reference>
<evidence type="ECO:0000256" key="2">
    <source>
        <dbReference type="ARBA" id="ARBA00022801"/>
    </source>
</evidence>
<keyword evidence="5" id="KW-0326">Glycosidase</keyword>
<dbReference type="InterPro" id="IPR022830">
    <property type="entry name" value="Indigdn_synthA-like"/>
</dbReference>
<comment type="caution">
    <text evidence="6">The sequence shown here is derived from an EMBL/GenBank/DDBJ whole genome shotgun (WGS) entry which is preliminary data.</text>
</comment>
<dbReference type="InterPro" id="IPR007342">
    <property type="entry name" value="PsuG"/>
</dbReference>
<protein>
    <recommendedName>
        <fullName evidence="7">Pseudouridine-5'-phosphate glycosidase</fullName>
    </recommendedName>
</protein>
<evidence type="ECO:0000256" key="5">
    <source>
        <dbReference type="ARBA" id="ARBA00023295"/>
    </source>
</evidence>
<accession>X1L3E1</accession>
<gene>
    <name evidence="6" type="ORF">S03H2_71220</name>
</gene>